<dbReference type="PANTHER" id="PTHR47092:SF1">
    <property type="entry name" value="CHROMATIN REMODELING REGULATOR CECR2"/>
    <property type="match status" value="1"/>
</dbReference>
<feature type="coiled-coil region" evidence="5">
    <location>
        <begin position="339"/>
        <end position="401"/>
    </location>
</feature>
<feature type="compositionally biased region" description="Low complexity" evidence="6">
    <location>
        <begin position="1561"/>
        <end position="1601"/>
    </location>
</feature>
<feature type="region of interest" description="Disordered" evidence="6">
    <location>
        <begin position="1483"/>
        <end position="1536"/>
    </location>
</feature>
<dbReference type="PRINTS" id="PR00503">
    <property type="entry name" value="BROMODOMAIN"/>
</dbReference>
<feature type="compositionally biased region" description="Polar residues" evidence="6">
    <location>
        <begin position="1503"/>
        <end position="1536"/>
    </location>
</feature>
<dbReference type="Gene3D" id="1.20.920.10">
    <property type="entry name" value="Bromodomain-like"/>
    <property type="match status" value="1"/>
</dbReference>
<name>A0A7M5VCK9_9CNID</name>
<feature type="region of interest" description="Disordered" evidence="6">
    <location>
        <begin position="1559"/>
        <end position="1613"/>
    </location>
</feature>
<dbReference type="GeneID" id="136804981"/>
<feature type="region of interest" description="Disordered" evidence="6">
    <location>
        <begin position="1376"/>
        <end position="1421"/>
    </location>
</feature>
<feature type="region of interest" description="Disordered" evidence="6">
    <location>
        <begin position="174"/>
        <end position="253"/>
    </location>
</feature>
<feature type="region of interest" description="Disordered" evidence="6">
    <location>
        <begin position="1626"/>
        <end position="1650"/>
    </location>
</feature>
<dbReference type="SUPFAM" id="SSF47370">
    <property type="entry name" value="Bromodomain"/>
    <property type="match status" value="1"/>
</dbReference>
<reference evidence="9" key="1">
    <citation type="submission" date="2021-01" db="UniProtKB">
        <authorList>
            <consortium name="EnsemblMetazoa"/>
        </authorList>
    </citation>
    <scope>IDENTIFICATION</scope>
</reference>
<dbReference type="InterPro" id="IPR018501">
    <property type="entry name" value="DDT_dom"/>
</dbReference>
<dbReference type="PROSITE" id="PS50827">
    <property type="entry name" value="DDT"/>
    <property type="match status" value="1"/>
</dbReference>
<evidence type="ECO:0000256" key="6">
    <source>
        <dbReference type="SAM" id="MobiDB-lite"/>
    </source>
</evidence>
<evidence type="ECO:0000256" key="5">
    <source>
        <dbReference type="SAM" id="Coils"/>
    </source>
</evidence>
<dbReference type="InterPro" id="IPR001487">
    <property type="entry name" value="Bromodomain"/>
</dbReference>
<organism evidence="9 10">
    <name type="scientific">Clytia hemisphaerica</name>
    <dbReference type="NCBI Taxonomy" id="252671"/>
    <lineage>
        <taxon>Eukaryota</taxon>
        <taxon>Metazoa</taxon>
        <taxon>Cnidaria</taxon>
        <taxon>Hydrozoa</taxon>
        <taxon>Hydroidolina</taxon>
        <taxon>Leptothecata</taxon>
        <taxon>Obeliida</taxon>
        <taxon>Clytiidae</taxon>
        <taxon>Clytia</taxon>
    </lineage>
</organism>
<evidence type="ECO:0000256" key="4">
    <source>
        <dbReference type="PROSITE-ProRule" id="PRU00035"/>
    </source>
</evidence>
<feature type="region of interest" description="Disordered" evidence="6">
    <location>
        <begin position="815"/>
        <end position="834"/>
    </location>
</feature>
<feature type="compositionally biased region" description="Polar residues" evidence="6">
    <location>
        <begin position="1602"/>
        <end position="1613"/>
    </location>
</feature>
<sequence>MDVLRSWFEVPAIAHFFHVFKNSFGLIEFDIEDFEDALFLDSAENCSSFLPDLVVQLLRGLYKTKDGLQITIENYSHYLQDLLEFRYAGRHNPVKDGDFKAITTREKVEVLYDMCNWRLEPEDVVELTKDLEAEEMRVMPVGFDEEGHQYWYFYGTRLYQEKCLNDNIAYMSELSESEEKPKAQLKTKKKRGKKRKFLRKTKSGRAVKPRMDFDRESSEEDEENEEVEEKEHENESESETQSANVNLDEKPVLQPQEDNEWTLVCSTVQEWADIVEKFSNTKHKSEKVLLKGLRELNAVMPDIFVEKEKALQNKLLEMAPRRSSDRIHIKMQVREDEHRKKEQKRLLKSEMKAREAEKRLKELEKEKQKEREKRYLERERNLELRAKRAKQREEMKEVQTDPELAKQIRVKQTQSAASSFKFDLEGEEDDQFIAMEKVLEVMKDHDDSWPFLEPVDAAEAPNYYEFIKNPMDLSKIAEKIENKTYKDESEFESDVYLMLDNCEMYNGTLSPFTKLAGKIKKVFEKQMKKEFPPEMDSNDEIYVEEVAPQRKKLKQEKEKKTKSPKEAKPKKVKLESLAVFKRNNAILTPEFAHAQILQAQAQLLHKTQTDATVSQLLNKFGIPAEVLAKLTPAQMQTLMMQLRSGKLRAPGKSPKPVSTENLTPIGKPKVLKTISPKPVLSKPGGSLRMIAPKREHLSISQFIRANTSPSPGLKIDSPNTLSFRQVAQNGSLRFTATQNAPRSANFTFPSTTKLPSLHSIPPSKALPNPLFPVTAKSNAQQKTKPATSVNIAKPILNITNRPPSTLNTSTLRQQSVPGQFSQPNSNLSNTSTTPTIKPLTTSAVALRAMGVPILNQANVRYIGQPNGQLQKILYLPTQAVNKSRAVITQPLLRTQSIPVQRFITPANAFRATSPQTQQTNIPKPVFINSHQPNGPLKVASSQVLQRSISAVAQSAKESVFVKPKEEAAIPSKQNMHGLKKAVQQVAAVTNINAKLQNHLQNKNSHVPVSTIKKEVTSLPEQSKPLLYKLPLNMVQVAVKPTINSPITPKTSQTATTHSTTSCPRTVATTLILSPIRAVKPVNQIPLVKGAIPASVAVNQPGISFILTSTGLVSVSLPASANNKSQATKQTIPTQNIITSNAPARLLQKGFALPLTPPAPGTAPPKGFLVPTSHGSSPPKTFIVPPTVGTIPPKGFLVPTTQGTAPPKGFLVPNTCGSAPTKAFLVPSSQSTAPPKGFFVPTTQGTTLPKGFLIPVTKGMTLTNNPAQRTIAVAITQSTNSINKPQLSTQPVKLVTQGIASTAQLMLSSNNRTSLQPIARKNNQPASLLNSFPQQVLVNNLKSQLLYNQPNVSTSHQHLQTKDVKPLPTTQQLKKIQLPTQPVTQFQKIRSPSATSSASVSNIAPPPPKQVKLEPSTSSQPVTPAVTFKTEAATTSIGTVSTTVKSETGTPSLFQTTDKKDISPEKLRDAETLLGLINPTLHASVKTDTSSTPTKSDPIHPRPSLNNTSTSSTQKPSLGTTPLLTMTIPSSPTSDKNQLKIQLPNFQKYISTEPQQAKMIISQPQQTSKSLQQLSSFKQQTQREQFSTANQQTSNSLQQLSSFKQQTQREQFSTANQQTFNSLQQLSSFKQQTPMSREQFSTANQQTSNSLRQLSDIPKSPAQMNLTPQQLQTLLKINESLPPALQKELAASFNTNKNIVQQKSQTTAKQFQPAQQRLAPFIQNLQQQQGKSLTTSKPPQQQSKHPTTSKPPQQQQHQESQKMVVDANQLIKLQQEGKVLVTPNGQMFLVANNNPTQK</sequence>
<dbReference type="Pfam" id="PF00439">
    <property type="entry name" value="Bromodomain"/>
    <property type="match status" value="1"/>
</dbReference>
<dbReference type="Proteomes" id="UP000594262">
    <property type="component" value="Unplaced"/>
</dbReference>
<evidence type="ECO:0008006" key="11">
    <source>
        <dbReference type="Google" id="ProtNLM"/>
    </source>
</evidence>
<dbReference type="PANTHER" id="PTHR47092">
    <property type="entry name" value="CAT EYE SYNDROME CRITICAL REGION PROTEIN 2"/>
    <property type="match status" value="1"/>
</dbReference>
<feature type="compositionally biased region" description="Low complexity" evidence="6">
    <location>
        <begin position="824"/>
        <end position="834"/>
    </location>
</feature>
<dbReference type="InterPro" id="IPR018359">
    <property type="entry name" value="Bromodomain_CS"/>
</dbReference>
<keyword evidence="10" id="KW-1185">Reference proteome</keyword>
<keyword evidence="5" id="KW-0175">Coiled coil</keyword>
<feature type="domain" description="Bromo" evidence="7">
    <location>
        <begin position="443"/>
        <end position="513"/>
    </location>
</feature>
<keyword evidence="2 4" id="KW-0103">Bromodomain</keyword>
<evidence type="ECO:0000313" key="9">
    <source>
        <dbReference type="EnsemblMetazoa" id="CLYHEMP008582.1"/>
    </source>
</evidence>
<feature type="compositionally biased region" description="Low complexity" evidence="6">
    <location>
        <begin position="1483"/>
        <end position="1495"/>
    </location>
</feature>
<dbReference type="OrthoDB" id="303107at2759"/>
<feature type="compositionally biased region" description="Basic and acidic residues" evidence="6">
    <location>
        <begin position="555"/>
        <end position="569"/>
    </location>
</feature>
<comment type="subcellular location">
    <subcellularLocation>
        <location evidence="1">Nucleus</location>
    </subcellularLocation>
</comment>
<evidence type="ECO:0000256" key="3">
    <source>
        <dbReference type="ARBA" id="ARBA00023242"/>
    </source>
</evidence>
<keyword evidence="3" id="KW-0539">Nucleus</keyword>
<evidence type="ECO:0000256" key="2">
    <source>
        <dbReference type="ARBA" id="ARBA00023117"/>
    </source>
</evidence>
<dbReference type="GO" id="GO:0006338">
    <property type="term" value="P:chromatin remodeling"/>
    <property type="evidence" value="ECO:0007669"/>
    <property type="project" value="InterPro"/>
</dbReference>
<feature type="region of interest" description="Disordered" evidence="6">
    <location>
        <begin position="1724"/>
        <end position="1763"/>
    </location>
</feature>
<evidence type="ECO:0000256" key="1">
    <source>
        <dbReference type="ARBA" id="ARBA00004123"/>
    </source>
</evidence>
<feature type="compositionally biased region" description="Acidic residues" evidence="6">
    <location>
        <begin position="217"/>
        <end position="228"/>
    </location>
</feature>
<feature type="region of interest" description="Disordered" evidence="6">
    <location>
        <begin position="1442"/>
        <end position="1462"/>
    </location>
</feature>
<dbReference type="SMART" id="SM00297">
    <property type="entry name" value="BROMO"/>
    <property type="match status" value="1"/>
</dbReference>
<feature type="compositionally biased region" description="Low complexity" evidence="6">
    <location>
        <begin position="1743"/>
        <end position="1761"/>
    </location>
</feature>
<protein>
    <recommendedName>
        <fullName evidence="11">Bromo domain-containing protein</fullName>
    </recommendedName>
</protein>
<evidence type="ECO:0000259" key="8">
    <source>
        <dbReference type="PROSITE" id="PS50827"/>
    </source>
</evidence>
<dbReference type="EnsemblMetazoa" id="CLYHEMT008582.1">
    <property type="protein sequence ID" value="CLYHEMP008582.1"/>
    <property type="gene ID" value="CLYHEMG008582"/>
</dbReference>
<dbReference type="InterPro" id="IPR036427">
    <property type="entry name" value="Bromodomain-like_sf"/>
</dbReference>
<evidence type="ECO:0000259" key="7">
    <source>
        <dbReference type="PROSITE" id="PS50014"/>
    </source>
</evidence>
<proteinExistence type="predicted"/>
<accession>A0A7M5VCK9</accession>
<feature type="region of interest" description="Disordered" evidence="6">
    <location>
        <begin position="547"/>
        <end position="569"/>
    </location>
</feature>
<feature type="compositionally biased region" description="Low complexity" evidence="6">
    <location>
        <begin position="1390"/>
        <end position="1402"/>
    </location>
</feature>
<feature type="compositionally biased region" description="Polar residues" evidence="6">
    <location>
        <begin position="1442"/>
        <end position="1455"/>
    </location>
</feature>
<evidence type="ECO:0000313" key="10">
    <source>
        <dbReference type="Proteomes" id="UP000594262"/>
    </source>
</evidence>
<feature type="compositionally biased region" description="Basic residues" evidence="6">
    <location>
        <begin position="183"/>
        <end position="208"/>
    </location>
</feature>
<dbReference type="PROSITE" id="PS00633">
    <property type="entry name" value="BROMODOMAIN_1"/>
    <property type="match status" value="1"/>
</dbReference>
<dbReference type="InterPro" id="IPR029614">
    <property type="entry name" value="CECR2"/>
</dbReference>
<dbReference type="PROSITE" id="PS50014">
    <property type="entry name" value="BROMODOMAIN_2"/>
    <property type="match status" value="1"/>
</dbReference>
<dbReference type="GO" id="GO:0090537">
    <property type="term" value="C:CERF complex"/>
    <property type="evidence" value="ECO:0007669"/>
    <property type="project" value="InterPro"/>
</dbReference>
<feature type="domain" description="DDT" evidence="8">
    <location>
        <begin position="4"/>
        <end position="67"/>
    </location>
</feature>
<dbReference type="RefSeq" id="XP_066917618.1">
    <property type="nucleotide sequence ID" value="XM_067061517.1"/>
</dbReference>
<feature type="compositionally biased region" description="Polar residues" evidence="6">
    <location>
        <begin position="1376"/>
        <end position="1389"/>
    </location>
</feature>
<feature type="compositionally biased region" description="Polar residues" evidence="6">
    <location>
        <begin position="1724"/>
        <end position="1742"/>
    </location>
</feature>